<evidence type="ECO:0000313" key="10">
    <source>
        <dbReference type="Proteomes" id="UP000015103"/>
    </source>
</evidence>
<accession>T1HRJ8</accession>
<feature type="domain" description="Discoidin" evidence="8">
    <location>
        <begin position="11"/>
        <end position="117"/>
    </location>
</feature>
<keyword evidence="4" id="KW-1133">Transmembrane helix</keyword>
<dbReference type="EMBL" id="ACPB03000664">
    <property type="status" value="NOT_ANNOTATED_CDS"/>
    <property type="molecule type" value="Genomic_DNA"/>
</dbReference>
<dbReference type="HOGENOM" id="CLU_1930149_0_0_1"/>
<evidence type="ECO:0000256" key="7">
    <source>
        <dbReference type="ARBA" id="ARBA00023180"/>
    </source>
</evidence>
<comment type="subcellular location">
    <subcellularLocation>
        <location evidence="1">Membrane</location>
        <topology evidence="1">Single-pass type I membrane protein</topology>
    </subcellularLocation>
</comment>
<evidence type="ECO:0000259" key="8">
    <source>
        <dbReference type="Pfam" id="PF21114"/>
    </source>
</evidence>
<dbReference type="Proteomes" id="UP000015103">
    <property type="component" value="Unassembled WGS sequence"/>
</dbReference>
<dbReference type="eggNOG" id="KOG1094">
    <property type="taxonomic scope" value="Eukaryota"/>
</dbReference>
<dbReference type="Gene3D" id="2.60.120.1190">
    <property type="match status" value="1"/>
</dbReference>
<organism evidence="9 10">
    <name type="scientific">Rhodnius prolixus</name>
    <name type="common">Triatomid bug</name>
    <dbReference type="NCBI Taxonomy" id="13249"/>
    <lineage>
        <taxon>Eukaryota</taxon>
        <taxon>Metazoa</taxon>
        <taxon>Ecdysozoa</taxon>
        <taxon>Arthropoda</taxon>
        <taxon>Hexapoda</taxon>
        <taxon>Insecta</taxon>
        <taxon>Pterygota</taxon>
        <taxon>Neoptera</taxon>
        <taxon>Paraneoptera</taxon>
        <taxon>Hemiptera</taxon>
        <taxon>Heteroptera</taxon>
        <taxon>Panheteroptera</taxon>
        <taxon>Cimicomorpha</taxon>
        <taxon>Reduviidae</taxon>
        <taxon>Triatominae</taxon>
        <taxon>Rhodnius</taxon>
    </lineage>
</organism>
<keyword evidence="7" id="KW-0325">Glycoprotein</keyword>
<evidence type="ECO:0000256" key="6">
    <source>
        <dbReference type="ARBA" id="ARBA00023157"/>
    </source>
</evidence>
<evidence type="ECO:0000313" key="9">
    <source>
        <dbReference type="EnsemblMetazoa" id="RPRC006668-PA"/>
    </source>
</evidence>
<dbReference type="InParanoid" id="T1HRJ8"/>
<keyword evidence="10" id="KW-1185">Reference proteome</keyword>
<reference evidence="9" key="1">
    <citation type="submission" date="2015-05" db="UniProtKB">
        <authorList>
            <consortium name="EnsemblMetazoa"/>
        </authorList>
    </citation>
    <scope>IDENTIFICATION</scope>
</reference>
<dbReference type="AlphaFoldDB" id="T1HRJ8"/>
<name>T1HRJ8_RHOPR</name>
<dbReference type="VEuPathDB" id="VectorBase:RPRC006668"/>
<keyword evidence="3" id="KW-0732">Signal</keyword>
<dbReference type="STRING" id="13249.T1HRJ8"/>
<dbReference type="Pfam" id="PF21114">
    <property type="entry name" value="DDR1-2_DS-like"/>
    <property type="match status" value="1"/>
</dbReference>
<protein>
    <recommendedName>
        <fullName evidence="8">Discoidin domain-containing protein</fullName>
    </recommendedName>
</protein>
<evidence type="ECO:0000256" key="1">
    <source>
        <dbReference type="ARBA" id="ARBA00004479"/>
    </source>
</evidence>
<dbReference type="InterPro" id="IPR048525">
    <property type="entry name" value="DDR1-2_DS-like"/>
</dbReference>
<evidence type="ECO:0000256" key="3">
    <source>
        <dbReference type="ARBA" id="ARBA00022729"/>
    </source>
</evidence>
<evidence type="ECO:0000256" key="2">
    <source>
        <dbReference type="ARBA" id="ARBA00022692"/>
    </source>
</evidence>
<dbReference type="EnsemblMetazoa" id="RPRC006668-RA">
    <property type="protein sequence ID" value="RPRC006668-PA"/>
    <property type="gene ID" value="RPRC006668"/>
</dbReference>
<keyword evidence="6" id="KW-1015">Disulfide bond</keyword>
<sequence>MKLGKERWEDGVVSYSVPKDESWEPGQDLSDVSYDGQLVGSTLVNGLGRLVDGTYGGDNFKMDVGLGKGNGWIGWKNESFPKKFIELTFEFDTVRNFSLVNIFTNNCFTKQVQAGFSIIELISRLLFNESL</sequence>
<dbReference type="GO" id="GO:0016020">
    <property type="term" value="C:membrane"/>
    <property type="evidence" value="ECO:0007669"/>
    <property type="project" value="UniProtKB-SubCell"/>
</dbReference>
<dbReference type="OMA" id="DSHAIRV"/>
<evidence type="ECO:0000256" key="5">
    <source>
        <dbReference type="ARBA" id="ARBA00023136"/>
    </source>
</evidence>
<evidence type="ECO:0000256" key="4">
    <source>
        <dbReference type="ARBA" id="ARBA00022989"/>
    </source>
</evidence>
<keyword evidence="5" id="KW-0472">Membrane</keyword>
<keyword evidence="2" id="KW-0812">Transmembrane</keyword>
<proteinExistence type="predicted"/>